<evidence type="ECO:0000256" key="3">
    <source>
        <dbReference type="ARBA" id="ARBA00009381"/>
    </source>
</evidence>
<evidence type="ECO:0000256" key="2">
    <source>
        <dbReference type="ARBA" id="ARBA00001089"/>
    </source>
</evidence>
<dbReference type="InterPro" id="IPR043137">
    <property type="entry name" value="GGT_ssub_C"/>
</dbReference>
<comment type="catalytic activity">
    <reaction evidence="8 11">
        <text>an N-terminal (5-L-glutamyl)-[peptide] + an alpha-amino acid = 5-L-glutamyl amino acid + an N-terminal L-alpha-aminoacyl-[peptide]</text>
        <dbReference type="Rhea" id="RHEA:23904"/>
        <dbReference type="Rhea" id="RHEA-COMP:9780"/>
        <dbReference type="Rhea" id="RHEA-COMP:9795"/>
        <dbReference type="ChEBI" id="CHEBI:77644"/>
        <dbReference type="ChEBI" id="CHEBI:78597"/>
        <dbReference type="ChEBI" id="CHEBI:78599"/>
        <dbReference type="ChEBI" id="CHEBI:78608"/>
        <dbReference type="EC" id="2.3.2.2"/>
    </reaction>
</comment>
<evidence type="ECO:0000256" key="5">
    <source>
        <dbReference type="ARBA" id="ARBA00022801"/>
    </source>
</evidence>
<dbReference type="PANTHER" id="PTHR43199:SF1">
    <property type="entry name" value="GLUTATHIONE HYDROLASE PROENZYME"/>
    <property type="match status" value="1"/>
</dbReference>
<accession>B9BVQ3</accession>
<sequence length="648" mass="68506">MTIGAPRGDNSAPAASFDFIAAEGSMFDRLRPSSRPWTLIAAIALVAFNAACTSPAAPPAAVVPVAASGAAAPLPGMHAPELATGWTDKPGWTAQHYMIAAANPLATQAGYEMLKAGGTAVDAAIATQMVLALVEPQSSGIGGGAFMLYFDGKTTQAYDGRETAPAAATDRLFYGPTGQPMSFYEGVVGGRSVGTPGVLRMLEAAHRANGKLPWRRLFQPAIRLAEHGFTISPRLATLIANDRYLANDPAARAYFYNKDGTPKAAGTVLKNPALAVVLRQVADRGANAFYTGAIARDIVAKVRKHPTNPGLLSMQDLARYKAKVRAPLCADYRRSIVCGMPPPSSGGLAIAQMLGILEAMPDWQQIGAQKPVRNEVGYEPTPFAAHVFSEAGRLAYADRARYVADPDFVPLPGGNWASLIDKSYLAQRAQLIGDNSMGVAQAGTPQGATLAMACDRSPELPSTSDIAIVDRYGHALSMTTSIEDAFGSRLMVRGFLLNNQLTDFSFVSTENGRPVANRVQPGKRPRSAMSPELVFDKKTKQVTLIVGSAGGPAIINHVAKALVGVLDWGMTMQQAIALPNFGSMNGPTQLERGRVSDALVEGLKGRGHDVQIVQMNSGLQGIQRLNVQGQTVWFGGADPRREGVAMGE</sequence>
<dbReference type="InterPro" id="IPR000101">
    <property type="entry name" value="GGT_peptidase"/>
</dbReference>
<evidence type="ECO:0000256" key="11">
    <source>
        <dbReference type="RuleBase" id="RU368036"/>
    </source>
</evidence>
<dbReference type="GO" id="GO:0103068">
    <property type="term" value="F:leukotriene C4 gamma-glutamyl transferase activity"/>
    <property type="evidence" value="ECO:0007669"/>
    <property type="project" value="UniProtKB-EC"/>
</dbReference>
<dbReference type="Proteomes" id="UP000004535">
    <property type="component" value="Unassembled WGS sequence"/>
</dbReference>
<feature type="binding site" evidence="10">
    <location>
        <position position="551"/>
    </location>
    <ligand>
        <name>L-glutamate</name>
        <dbReference type="ChEBI" id="CHEBI:29985"/>
    </ligand>
</feature>
<evidence type="ECO:0000256" key="4">
    <source>
        <dbReference type="ARBA" id="ARBA00022679"/>
    </source>
</evidence>
<dbReference type="EC" id="2.3.2.2" evidence="11"/>
<dbReference type="SUPFAM" id="SSF56235">
    <property type="entry name" value="N-terminal nucleophile aminohydrolases (Ntn hydrolases)"/>
    <property type="match status" value="1"/>
</dbReference>
<keyword evidence="4 11" id="KW-0808">Transferase</keyword>
<name>B9BVQ3_9BURK</name>
<dbReference type="PANTHER" id="PTHR43199">
    <property type="entry name" value="GLUTATHIONE HYDROLASE"/>
    <property type="match status" value="1"/>
</dbReference>
<dbReference type="InterPro" id="IPR043138">
    <property type="entry name" value="GGT_lsub"/>
</dbReference>
<dbReference type="EC" id="3.4.19.13" evidence="11"/>
<proteinExistence type="inferred from homology"/>
<dbReference type="GO" id="GO:0036374">
    <property type="term" value="F:glutathione hydrolase activity"/>
    <property type="evidence" value="ECO:0007669"/>
    <property type="project" value="UniProtKB-UniRule"/>
</dbReference>
<dbReference type="InterPro" id="IPR051792">
    <property type="entry name" value="GGT_bact"/>
</dbReference>
<comment type="subunit">
    <text evidence="11">This enzyme consists of two polypeptide chains, which are synthesized in precursor form from a single polypeptide.</text>
</comment>
<reference evidence="12 13" key="1">
    <citation type="journal article" date="2012" name="J. Bacteriol.">
        <title>Draft Genome Sequence Determination for Cystic Fibrosis and Chronic Granulomatous Disease Burkholderia multivorans Isolates.</title>
        <authorList>
            <person name="Varga J.J."/>
            <person name="Losada L."/>
            <person name="Zelazny A.M."/>
            <person name="Brinkac L."/>
            <person name="Harkins D."/>
            <person name="Radune D."/>
            <person name="Hostetler J."/>
            <person name="Sampaio E.P."/>
            <person name="Ronning C.M."/>
            <person name="Nierman W.C."/>
            <person name="Greenberg D.E."/>
            <person name="Holland S.M."/>
            <person name="Goldberg J.B."/>
        </authorList>
    </citation>
    <scope>NUCLEOTIDE SEQUENCE [LARGE SCALE GENOMIC DNA]</scope>
    <source>
        <strain evidence="12 13">CGD2</strain>
    </source>
</reference>
<keyword evidence="5 11" id="KW-0378">Hydrolase</keyword>
<comment type="caution">
    <text evidence="12">The sequence shown here is derived from an EMBL/GenBank/DDBJ whole genome shotgun (WGS) entry which is preliminary data.</text>
</comment>
<comment type="pathway">
    <text evidence="11">Sulfur metabolism; glutathione metabolism.</text>
</comment>
<feature type="binding site" evidence="10">
    <location>
        <position position="503"/>
    </location>
    <ligand>
        <name>L-glutamate</name>
        <dbReference type="ChEBI" id="CHEBI:29985"/>
    </ligand>
</feature>
<comment type="PTM">
    <text evidence="11">Cleaved by autocatalysis into a large and a small subunit.</text>
</comment>
<keyword evidence="7 11" id="KW-0012">Acyltransferase</keyword>
<evidence type="ECO:0000313" key="12">
    <source>
        <dbReference type="EMBL" id="EEE05075.1"/>
    </source>
</evidence>
<comment type="similarity">
    <text evidence="3 11">Belongs to the gamma-glutamyltransferase family.</text>
</comment>
<dbReference type="NCBIfam" id="TIGR00066">
    <property type="entry name" value="g_glut_trans"/>
    <property type="match status" value="1"/>
</dbReference>
<dbReference type="EMBL" id="ACFC01000011">
    <property type="protein sequence ID" value="EEE05075.1"/>
    <property type="molecule type" value="Genomic_DNA"/>
</dbReference>
<evidence type="ECO:0000256" key="6">
    <source>
        <dbReference type="ARBA" id="ARBA00023145"/>
    </source>
</evidence>
<feature type="active site" description="Nucleophile" evidence="9">
    <location>
        <position position="463"/>
    </location>
</feature>
<dbReference type="Gene3D" id="3.60.20.40">
    <property type="match status" value="1"/>
</dbReference>
<dbReference type="GO" id="GO:0006751">
    <property type="term" value="P:glutathione catabolic process"/>
    <property type="evidence" value="ECO:0007669"/>
    <property type="project" value="UniProtKB-UniRule"/>
</dbReference>
<protein>
    <recommendedName>
        <fullName evidence="11">Glutathione hydrolase proenzyme</fullName>
        <ecNumber evidence="11">2.3.2.2</ecNumber>
        <ecNumber evidence="11">3.4.19.13</ecNumber>
    </recommendedName>
    <component>
        <recommendedName>
            <fullName evidence="11">Glutathione hydrolase large chain</fullName>
        </recommendedName>
    </component>
    <component>
        <recommendedName>
            <fullName evidence="11">Glutathione hydrolase small chain</fullName>
        </recommendedName>
    </component>
</protein>
<keyword evidence="6 11" id="KW-0865">Zymogen</keyword>
<evidence type="ECO:0000313" key="13">
    <source>
        <dbReference type="Proteomes" id="UP000004535"/>
    </source>
</evidence>
<evidence type="ECO:0000256" key="10">
    <source>
        <dbReference type="PIRSR" id="PIRSR600101-2"/>
    </source>
</evidence>
<comment type="catalytic activity">
    <reaction evidence="1 11">
        <text>an S-substituted glutathione + H2O = an S-substituted L-cysteinylglycine + L-glutamate</text>
        <dbReference type="Rhea" id="RHEA:59468"/>
        <dbReference type="ChEBI" id="CHEBI:15377"/>
        <dbReference type="ChEBI" id="CHEBI:29985"/>
        <dbReference type="ChEBI" id="CHEBI:90779"/>
        <dbReference type="ChEBI" id="CHEBI:143103"/>
        <dbReference type="EC" id="3.4.19.13"/>
    </reaction>
</comment>
<evidence type="ECO:0000256" key="1">
    <source>
        <dbReference type="ARBA" id="ARBA00001049"/>
    </source>
</evidence>
<dbReference type="GO" id="GO:0006750">
    <property type="term" value="P:glutathione biosynthetic process"/>
    <property type="evidence" value="ECO:0007669"/>
    <property type="project" value="UniProtKB-KW"/>
</dbReference>
<evidence type="ECO:0000256" key="9">
    <source>
        <dbReference type="PIRSR" id="PIRSR600101-1"/>
    </source>
</evidence>
<dbReference type="Gene3D" id="1.10.246.130">
    <property type="match status" value="1"/>
</dbReference>
<dbReference type="AlphaFoldDB" id="B9BVQ3"/>
<evidence type="ECO:0000256" key="7">
    <source>
        <dbReference type="ARBA" id="ARBA00023315"/>
    </source>
</evidence>
<organism evidence="12 13">
    <name type="scientific">Burkholderia multivorans CGD2</name>
    <dbReference type="NCBI Taxonomy" id="513052"/>
    <lineage>
        <taxon>Bacteria</taxon>
        <taxon>Pseudomonadati</taxon>
        <taxon>Pseudomonadota</taxon>
        <taxon>Betaproteobacteria</taxon>
        <taxon>Burkholderiales</taxon>
        <taxon>Burkholderiaceae</taxon>
        <taxon>Burkholderia</taxon>
        <taxon>Burkholderia cepacia complex</taxon>
    </lineage>
</organism>
<evidence type="ECO:0000256" key="8">
    <source>
        <dbReference type="ARBA" id="ARBA00047417"/>
    </source>
</evidence>
<dbReference type="PRINTS" id="PR01210">
    <property type="entry name" value="GGTRANSPTASE"/>
</dbReference>
<dbReference type="Pfam" id="PF01019">
    <property type="entry name" value="G_glu_transpept"/>
    <property type="match status" value="1"/>
</dbReference>
<dbReference type="MEROPS" id="T03.001"/>
<feature type="binding site" evidence="10">
    <location>
        <position position="161"/>
    </location>
    <ligand>
        <name>L-glutamate</name>
        <dbReference type="ChEBI" id="CHEBI:29985"/>
    </ligand>
</feature>
<gene>
    <name evidence="12" type="primary">ggt</name>
    <name evidence="12" type="ORF">BURMUCGD2_0547</name>
</gene>
<keyword evidence="11" id="KW-0317">Glutathione biosynthesis</keyword>
<dbReference type="InterPro" id="IPR029055">
    <property type="entry name" value="Ntn_hydrolases_N"/>
</dbReference>
<comment type="catalytic activity">
    <reaction evidence="2 11">
        <text>glutathione + H2O = L-cysteinylglycine + L-glutamate</text>
        <dbReference type="Rhea" id="RHEA:28807"/>
        <dbReference type="ChEBI" id="CHEBI:15377"/>
        <dbReference type="ChEBI" id="CHEBI:29985"/>
        <dbReference type="ChEBI" id="CHEBI:57925"/>
        <dbReference type="ChEBI" id="CHEBI:61694"/>
        <dbReference type="EC" id="3.4.19.13"/>
    </reaction>
</comment>
<dbReference type="UniPathway" id="UPA00204"/>